<gene>
    <name evidence="2" type="ORF">GDO81_026151</name>
</gene>
<reference evidence="2" key="1">
    <citation type="thesis" date="2020" institute="ProQuest LLC" country="789 East Eisenhower Parkway, Ann Arbor, MI, USA">
        <title>Comparative Genomics and Chromosome Evolution.</title>
        <authorList>
            <person name="Mudd A.B."/>
        </authorList>
    </citation>
    <scope>NUCLEOTIDE SEQUENCE</scope>
    <source>
        <strain evidence="2">237g6f4</strain>
        <tissue evidence="2">Blood</tissue>
    </source>
</reference>
<proteinExistence type="predicted"/>
<keyword evidence="1" id="KW-0472">Membrane</keyword>
<organism evidence="2 3">
    <name type="scientific">Engystomops pustulosus</name>
    <name type="common">Tungara frog</name>
    <name type="synonym">Physalaemus pustulosus</name>
    <dbReference type="NCBI Taxonomy" id="76066"/>
    <lineage>
        <taxon>Eukaryota</taxon>
        <taxon>Metazoa</taxon>
        <taxon>Chordata</taxon>
        <taxon>Craniata</taxon>
        <taxon>Vertebrata</taxon>
        <taxon>Euteleostomi</taxon>
        <taxon>Amphibia</taxon>
        <taxon>Batrachia</taxon>
        <taxon>Anura</taxon>
        <taxon>Neobatrachia</taxon>
        <taxon>Hyloidea</taxon>
        <taxon>Leptodactylidae</taxon>
        <taxon>Leiuperinae</taxon>
        <taxon>Engystomops</taxon>
    </lineage>
</organism>
<protein>
    <submittedName>
        <fullName evidence="2">Uncharacterized protein</fullName>
    </submittedName>
</protein>
<name>A0AAV6YP29_ENGPU</name>
<evidence type="ECO:0000256" key="1">
    <source>
        <dbReference type="SAM" id="Phobius"/>
    </source>
</evidence>
<keyword evidence="3" id="KW-1185">Reference proteome</keyword>
<dbReference type="Proteomes" id="UP000824782">
    <property type="component" value="Unassembled WGS sequence"/>
</dbReference>
<evidence type="ECO:0000313" key="2">
    <source>
        <dbReference type="EMBL" id="KAG8536535.1"/>
    </source>
</evidence>
<dbReference type="AlphaFoldDB" id="A0AAV6YP29"/>
<sequence>MFLDSVNFKELRLLQKLPIVIASLLIRAVSGLGSSSLVFGNLLSLFRVAFCIPILVFLAKVGSTLSTSVIFSLLLLQDFRTSS</sequence>
<keyword evidence="1" id="KW-0812">Transmembrane</keyword>
<evidence type="ECO:0000313" key="3">
    <source>
        <dbReference type="Proteomes" id="UP000824782"/>
    </source>
</evidence>
<feature type="transmembrane region" description="Helical" evidence="1">
    <location>
        <begin position="45"/>
        <end position="76"/>
    </location>
</feature>
<comment type="caution">
    <text evidence="2">The sequence shown here is derived from an EMBL/GenBank/DDBJ whole genome shotgun (WGS) entry which is preliminary data.</text>
</comment>
<accession>A0AAV6YP29</accession>
<keyword evidence="1" id="KW-1133">Transmembrane helix</keyword>
<dbReference type="EMBL" id="WNYA01041705">
    <property type="protein sequence ID" value="KAG8536535.1"/>
    <property type="molecule type" value="Genomic_DNA"/>
</dbReference>
<feature type="transmembrane region" description="Helical" evidence="1">
    <location>
        <begin position="17"/>
        <end position="39"/>
    </location>
</feature>